<protein>
    <submittedName>
        <fullName evidence="2">Uncharacterized protein</fullName>
    </submittedName>
</protein>
<gene>
    <name evidence="2" type="ORF">P7K49_024419</name>
</gene>
<feature type="region of interest" description="Disordered" evidence="1">
    <location>
        <begin position="97"/>
        <end position="135"/>
    </location>
</feature>
<comment type="caution">
    <text evidence="2">The sequence shown here is derived from an EMBL/GenBank/DDBJ whole genome shotgun (WGS) entry which is preliminary data.</text>
</comment>
<reference evidence="2 3" key="1">
    <citation type="submission" date="2023-05" db="EMBL/GenBank/DDBJ databases">
        <title>B98-5 Cell Line De Novo Hybrid Assembly: An Optical Mapping Approach.</title>
        <authorList>
            <person name="Kananen K."/>
            <person name="Auerbach J.A."/>
            <person name="Kautto E."/>
            <person name="Blachly J.S."/>
        </authorList>
    </citation>
    <scope>NUCLEOTIDE SEQUENCE [LARGE SCALE GENOMIC DNA]</scope>
    <source>
        <strain evidence="2">B95-8</strain>
        <tissue evidence="2">Cell line</tissue>
    </source>
</reference>
<sequence>MAPPPSPLAFCASQPGHAACAVGYIKPTAVQRCRAVRRAELGPPQLPTPTCGSAVGSRSLRLLFPPTWRCLAPHPRPPRVAPPPPALPRPVLAGVGVLSSGPHSHGVEPRAATSDPGPPSTALSPGLGKLAPAERARPQQQGVLCVRVSGCGGSCGSSAPRGPWPRPQRAALPGSARPGSCCPSLLLECCQRPVVGEVSRSRWECKAPGNWGDSSLEFLSKMKKEAWLLDGGAEAYTQPVRGEGEPRPQRWLLGATRTALGVAER</sequence>
<proteinExistence type="predicted"/>
<evidence type="ECO:0000256" key="1">
    <source>
        <dbReference type="SAM" id="MobiDB-lite"/>
    </source>
</evidence>
<dbReference type="EMBL" id="JASSZA010000011">
    <property type="protein sequence ID" value="KAK2098968.1"/>
    <property type="molecule type" value="Genomic_DNA"/>
</dbReference>
<keyword evidence="3" id="KW-1185">Reference proteome</keyword>
<evidence type="ECO:0000313" key="2">
    <source>
        <dbReference type="EMBL" id="KAK2098968.1"/>
    </source>
</evidence>
<organism evidence="2 3">
    <name type="scientific">Saguinus oedipus</name>
    <name type="common">Cotton-top tamarin</name>
    <name type="synonym">Oedipomidas oedipus</name>
    <dbReference type="NCBI Taxonomy" id="9490"/>
    <lineage>
        <taxon>Eukaryota</taxon>
        <taxon>Metazoa</taxon>
        <taxon>Chordata</taxon>
        <taxon>Craniata</taxon>
        <taxon>Vertebrata</taxon>
        <taxon>Euteleostomi</taxon>
        <taxon>Mammalia</taxon>
        <taxon>Eutheria</taxon>
        <taxon>Euarchontoglires</taxon>
        <taxon>Primates</taxon>
        <taxon>Haplorrhini</taxon>
        <taxon>Platyrrhini</taxon>
        <taxon>Cebidae</taxon>
        <taxon>Callitrichinae</taxon>
        <taxon>Saguinus</taxon>
    </lineage>
</organism>
<evidence type="ECO:0000313" key="3">
    <source>
        <dbReference type="Proteomes" id="UP001266305"/>
    </source>
</evidence>
<accession>A0ABQ9UPG6</accession>
<name>A0ABQ9UPG6_SAGOE</name>
<dbReference type="Proteomes" id="UP001266305">
    <property type="component" value="Unassembled WGS sequence"/>
</dbReference>